<evidence type="ECO:0000256" key="12">
    <source>
        <dbReference type="ARBA" id="ARBA00023067"/>
    </source>
</evidence>
<sequence length="1947" mass="220819">MSLKDEKSDMGYSDPEQPETHTNQGLPAFRPAFDDPNLDQAAAIEGITDDDSPYPEVRSAVANTDDPDIPVSTIRSWVLGIIFAVVLPGLNQFFFFRYPTVTITSIVCQLLSFPLGRLWAKFVPKVRVFGLDLNPGHFSIKEHVLITVMGGVGVQSAYATDIVAVQRVYYNQNFSFGYQWLVVMSTQLIGFSVGGIARRFLVQPPSMIWPTQLVNCTLFNTLHAQSYAGVGNRAGIGREKFFLYGFLASGVWYFFPGYLFQALSYFSWVCWIAPNNVSLNQMFGYVHGMGMSLITFDWAQIAYIGSPLATPWWAGANVLAAFVFFFWILSPILYYTNTWSSQYMPISSRTSYDNHGKTYNVTRILNADTTFNEKAYNDYSPLFISTTFAMTYGLSFASIPATLMHCFLFYRKQIWTQARRSMHEQSDIHARLMSKYRQVPEWWYASIFLVMFAFGVVASEVWDTKFPVQYFILSLVISFFFVIPVGMIQAITNQQALGLNVIAELIIGYALPGRPIAMMLFKTWGYITMIQALQFTADFKLGHYMKIPPRSMFWAQVIATAIAGTSQLGVQAWMFSNISNICAADQKDGFICPRTQVFGTASIIWGVIGPVRQFSKGQVYYALLIFFPVGFICPVIGWLINRQFPNSWIRYLNFPVIFSQTAFIPPASAVNYIPWSIVGFIFQYVIRRRYFSWWTKYNYVLSAALDSGVAISAVLIFFCLQYPRNGTIGEDTIRAWWGNTVFSKTADAHGTPMLTVAKGDFFGMRIEELIIEGFKSYPQRTQITGWDSSFNAITGLNGSGKSNILDAICFVLGMTNMQTMRAGSQADLIYKRGQAGITKASVTIVFDNSENPIPGYQTAQITVTRQFSLPNTTKWLFNGHKSTQQNVLSFFQAVQLNINNPNFLIMQGRITKVLNMRPAETLGMIEEAAGTRMFEEKKDKAKRTMAKKQSRVDEITDMLHKEIEPKLDKLRQEKIRYIEFQKGAAELEKTGRILRAWEYMDYQQKIVEKSNDAENAVQERKEVEAEMKQAQKEGKQAEKDLNEVVKKRDAEMKKGGKLAKLKADADALGKEVVKIRTQAEIKQTTMEEEENKLVEAQATIQALEETIVEETKKLATITAKTNTIKEQHESLNSDVLRSEELLQTLLTGLTSASSKNVSNTGGGYMGQIAEAKARISQGEAEEEQSRKKLEMKEKELEDLKKRMKDFEREAGESRKRLEQMRNTVEKQRQQLGRCKWDKEKEDDLEARLANLKNSVRHLTDKRDHIKHTLSRLNFEYSDPYFGFDRTKIKGYIAQLTKLDQANYDKATALEIAAGGKLFNVVVEDEKVGNALLRDGKLKKRVTMIPLNKIKSYPIDQRKVDAAHRLAPGKVHTAISLVGYTEDIARAMLFVFGSTFICDDAATAKTVTFNPAIHVKSVTLEGDIYDPSGSLSGGSAPSGNQILIDVQKLLEIEGELNQKKRELQEAQAEEERNKGVREAWKGLTRDLEIKEHELKLFEEQVGGSNASRIAADVEDAQKNIQELKDAVQAAKDKQVNSKAEVAKLEKDMKEFKNNKEGKTEELKREIANKKAALQRHNVVLKTQQKEHQTATLELEQQQKDLDDEKSKLDDARAHVSNLKKELVRMSEEVIAIHARHQEAEHVLAEEQVTLSRFDAELKLLEDLVKARKATVKNCEAEIERIEHNVQNIQKEITTYRNKMESHEKIHEWIKHDKHLFGKSGTQYDFELDIEALKAKEVNLQKSQAANKKKVNLKVMDMIDNLEKRESGLKKNLQIVLKDKDKIEKTIENLDQYKREALQKTWQKVNGDFGSIFNELLPGNFAKLQPPEGQELTDGLEVKVQLGKVWKQSLTELSGGQRSLIALSLIMALLQFKPAPMYILDEVDAALDLSHTQNIGHLFRTRFKGSQFIVVSLKEGLFTNANVLFKAKFRDGTSIVERTAQRSTSSLYH</sequence>
<feature type="transmembrane region" description="Helical" evidence="17">
    <location>
        <begin position="468"/>
        <end position="488"/>
    </location>
</feature>
<dbReference type="NCBIfam" id="TIGR00728">
    <property type="entry name" value="OPT_sfam"/>
    <property type="match status" value="1"/>
</dbReference>
<organism evidence="19 20">
    <name type="scientific">Leucocoprinus birnbaumii</name>
    <dbReference type="NCBI Taxonomy" id="56174"/>
    <lineage>
        <taxon>Eukaryota</taxon>
        <taxon>Fungi</taxon>
        <taxon>Dikarya</taxon>
        <taxon>Basidiomycota</taxon>
        <taxon>Agaricomycotina</taxon>
        <taxon>Agaricomycetes</taxon>
        <taxon>Agaricomycetidae</taxon>
        <taxon>Agaricales</taxon>
        <taxon>Agaricineae</taxon>
        <taxon>Agaricaceae</taxon>
        <taxon>Leucocoprinus</taxon>
    </lineage>
</organism>
<dbReference type="GO" id="GO:0016887">
    <property type="term" value="F:ATP hydrolysis activity"/>
    <property type="evidence" value="ECO:0007669"/>
    <property type="project" value="InterPro"/>
</dbReference>
<feature type="compositionally biased region" description="Basic and acidic residues" evidence="16">
    <location>
        <begin position="1183"/>
        <end position="1193"/>
    </location>
</feature>
<keyword evidence="11 15" id="KW-0175">Coiled coil</keyword>
<dbReference type="PANTHER" id="PTHR22601">
    <property type="entry name" value="ISP4 LIKE PROTEIN"/>
    <property type="match status" value="1"/>
</dbReference>
<dbReference type="Pfam" id="PF03169">
    <property type="entry name" value="OPT"/>
    <property type="match status" value="1"/>
</dbReference>
<feature type="coiled-coil region" evidence="15">
    <location>
        <begin position="1445"/>
        <end position="1478"/>
    </location>
</feature>
<gene>
    <name evidence="19" type="ORF">NP233_g3870</name>
</gene>
<feature type="transmembrane region" description="Helical" evidence="17">
    <location>
        <begin position="140"/>
        <end position="158"/>
    </location>
</feature>
<evidence type="ECO:0000313" key="19">
    <source>
        <dbReference type="EMBL" id="KAJ3571262.1"/>
    </source>
</evidence>
<comment type="similarity">
    <text evidence="2">Belongs to the SMC family. SMC2 subfamily.</text>
</comment>
<proteinExistence type="inferred from homology"/>
<dbReference type="CDD" id="cd03273">
    <property type="entry name" value="ABC_SMC2_euk"/>
    <property type="match status" value="1"/>
</dbReference>
<dbReference type="Gene3D" id="3.40.50.300">
    <property type="entry name" value="P-loop containing nucleotide triphosphate hydrolases"/>
    <property type="match status" value="2"/>
</dbReference>
<feature type="transmembrane region" description="Helical" evidence="17">
    <location>
        <begin position="241"/>
        <end position="263"/>
    </location>
</feature>
<dbReference type="InterPro" id="IPR010935">
    <property type="entry name" value="SMC_hinge"/>
</dbReference>
<feature type="transmembrane region" description="Helical" evidence="17">
    <location>
        <begin position="178"/>
        <end position="197"/>
    </location>
</feature>
<dbReference type="InterPro" id="IPR004648">
    <property type="entry name" value="Oligpept_transpt"/>
</dbReference>
<dbReference type="Gene3D" id="3.30.70.1620">
    <property type="match status" value="1"/>
</dbReference>
<dbReference type="GO" id="GO:0030261">
    <property type="term" value="P:chromosome condensation"/>
    <property type="evidence" value="ECO:0007669"/>
    <property type="project" value="UniProtKB-KW"/>
</dbReference>
<evidence type="ECO:0000256" key="13">
    <source>
        <dbReference type="ARBA" id="ARBA00023136"/>
    </source>
</evidence>
<dbReference type="GO" id="GO:0015031">
    <property type="term" value="P:protein transport"/>
    <property type="evidence" value="ECO:0007669"/>
    <property type="project" value="UniProtKB-KW"/>
</dbReference>
<evidence type="ECO:0000256" key="9">
    <source>
        <dbReference type="ARBA" id="ARBA00022927"/>
    </source>
</evidence>
<comment type="subcellular location">
    <subcellularLocation>
        <location evidence="1">Membrane</location>
        <topology evidence="1">Multi-pass membrane protein</topology>
    </subcellularLocation>
</comment>
<feature type="coiled-coil region" evidence="15">
    <location>
        <begin position="999"/>
        <end position="1120"/>
    </location>
</feature>
<keyword evidence="10 17" id="KW-1133">Transmembrane helix</keyword>
<dbReference type="FunFam" id="3.40.50.300:FF:000385">
    <property type="entry name" value="Structural maintenance of chromosomes 2"/>
    <property type="match status" value="1"/>
</dbReference>
<feature type="transmembrane region" description="Helical" evidence="17">
    <location>
        <begin position="312"/>
        <end position="335"/>
    </location>
</feature>
<dbReference type="Pfam" id="PF02463">
    <property type="entry name" value="SMC_N"/>
    <property type="match status" value="1"/>
</dbReference>
<evidence type="ECO:0000256" key="17">
    <source>
        <dbReference type="SAM" id="Phobius"/>
    </source>
</evidence>
<evidence type="ECO:0000256" key="6">
    <source>
        <dbReference type="ARBA" id="ARBA00022741"/>
    </source>
</evidence>
<keyword evidence="12" id="KW-0226">DNA condensation</keyword>
<dbReference type="GO" id="GO:0016020">
    <property type="term" value="C:membrane"/>
    <property type="evidence" value="ECO:0007669"/>
    <property type="project" value="UniProtKB-SubCell"/>
</dbReference>
<dbReference type="InterPro" id="IPR027417">
    <property type="entry name" value="P-loop_NTPase"/>
</dbReference>
<protein>
    <recommendedName>
        <fullName evidence="18">SMC hinge domain-containing protein</fullName>
    </recommendedName>
</protein>
<evidence type="ECO:0000256" key="14">
    <source>
        <dbReference type="ARBA" id="ARBA00023306"/>
    </source>
</evidence>
<evidence type="ECO:0000256" key="11">
    <source>
        <dbReference type="ARBA" id="ARBA00023054"/>
    </source>
</evidence>
<keyword evidence="20" id="KW-1185">Reference proteome</keyword>
<evidence type="ECO:0000256" key="1">
    <source>
        <dbReference type="ARBA" id="ARBA00004141"/>
    </source>
</evidence>
<dbReference type="GO" id="GO:0005524">
    <property type="term" value="F:ATP binding"/>
    <property type="evidence" value="ECO:0007669"/>
    <property type="project" value="UniProtKB-KW"/>
</dbReference>
<keyword evidence="9" id="KW-0653">Protein transport</keyword>
<name>A0AAD5VVS9_9AGAR</name>
<dbReference type="Gene3D" id="1.20.1060.20">
    <property type="match status" value="1"/>
</dbReference>
<dbReference type="GO" id="GO:0035673">
    <property type="term" value="F:oligopeptide transmembrane transporter activity"/>
    <property type="evidence" value="ECO:0007669"/>
    <property type="project" value="InterPro"/>
</dbReference>
<feature type="transmembrane region" description="Helical" evidence="17">
    <location>
        <begin position="595"/>
        <end position="612"/>
    </location>
</feature>
<dbReference type="SUPFAM" id="SSF52540">
    <property type="entry name" value="P-loop containing nucleoside triphosphate hydrolases"/>
    <property type="match status" value="1"/>
</dbReference>
<dbReference type="EMBL" id="JANIEX010000194">
    <property type="protein sequence ID" value="KAJ3571262.1"/>
    <property type="molecule type" value="Genomic_DNA"/>
</dbReference>
<keyword evidence="4" id="KW-0813">Transport</keyword>
<evidence type="ECO:0000256" key="15">
    <source>
        <dbReference type="SAM" id="Coils"/>
    </source>
</evidence>
<feature type="transmembrane region" description="Helical" evidence="17">
    <location>
        <begin position="77"/>
        <end position="95"/>
    </location>
</feature>
<evidence type="ECO:0000256" key="16">
    <source>
        <dbReference type="SAM" id="MobiDB-lite"/>
    </source>
</evidence>
<feature type="transmembrane region" description="Helical" evidence="17">
    <location>
        <begin position="619"/>
        <end position="640"/>
    </location>
</feature>
<feature type="transmembrane region" description="Helical" evidence="17">
    <location>
        <begin position="442"/>
        <end position="462"/>
    </location>
</feature>
<feature type="transmembrane region" description="Helical" evidence="17">
    <location>
        <begin position="553"/>
        <end position="575"/>
    </location>
</feature>
<dbReference type="InterPro" id="IPR027120">
    <property type="entry name" value="Smc2_ABC"/>
</dbReference>
<evidence type="ECO:0000256" key="2">
    <source>
        <dbReference type="ARBA" id="ARBA00005231"/>
    </source>
</evidence>
<feature type="coiled-coil region" evidence="15">
    <location>
        <begin position="1505"/>
        <end position="1627"/>
    </location>
</feature>
<feature type="domain" description="SMC hinge" evidence="18">
    <location>
        <begin position="1286"/>
        <end position="1407"/>
    </location>
</feature>
<feature type="coiled-coil region" evidence="15">
    <location>
        <begin position="1663"/>
        <end position="1704"/>
    </location>
</feature>
<evidence type="ECO:0000256" key="8">
    <source>
        <dbReference type="ARBA" id="ARBA00022856"/>
    </source>
</evidence>
<dbReference type="InterPro" id="IPR003395">
    <property type="entry name" value="RecF/RecN/SMC_N"/>
</dbReference>
<evidence type="ECO:0000256" key="3">
    <source>
        <dbReference type="ARBA" id="ARBA00008807"/>
    </source>
</evidence>
<evidence type="ECO:0000256" key="5">
    <source>
        <dbReference type="ARBA" id="ARBA00022692"/>
    </source>
</evidence>
<feature type="transmembrane region" description="Helical" evidence="17">
    <location>
        <begin position="283"/>
        <end position="305"/>
    </location>
</feature>
<feature type="region of interest" description="Disordered" evidence="16">
    <location>
        <begin position="1174"/>
        <end position="1193"/>
    </location>
</feature>
<dbReference type="SUPFAM" id="SSF75553">
    <property type="entry name" value="Smc hinge domain"/>
    <property type="match status" value="1"/>
</dbReference>
<evidence type="ECO:0000259" key="18">
    <source>
        <dbReference type="SMART" id="SM00968"/>
    </source>
</evidence>
<accession>A0AAD5VVS9</accession>
<keyword evidence="5 17" id="KW-0812">Transmembrane</keyword>
<keyword evidence="14" id="KW-0131">Cell cycle</keyword>
<dbReference type="SMART" id="SM00968">
    <property type="entry name" value="SMC_hinge"/>
    <property type="match status" value="1"/>
</dbReference>
<keyword evidence="6" id="KW-0547">Nucleotide-binding</keyword>
<dbReference type="Proteomes" id="UP001213000">
    <property type="component" value="Unassembled WGS sequence"/>
</dbReference>
<reference evidence="19" key="1">
    <citation type="submission" date="2022-07" db="EMBL/GenBank/DDBJ databases">
        <title>Genome Sequence of Leucocoprinus birnbaumii.</title>
        <authorList>
            <person name="Buettner E."/>
        </authorList>
    </citation>
    <scope>NUCLEOTIDE SEQUENCE</scope>
    <source>
        <strain evidence="19">VT141</strain>
    </source>
</reference>
<keyword evidence="8" id="KW-0571">Peptide transport</keyword>
<dbReference type="Pfam" id="PF06470">
    <property type="entry name" value="SMC_hinge"/>
    <property type="match status" value="1"/>
</dbReference>
<feature type="region of interest" description="Disordered" evidence="16">
    <location>
        <begin position="1"/>
        <end position="35"/>
    </location>
</feature>
<feature type="transmembrane region" description="Helical" evidence="17">
    <location>
        <begin position="697"/>
        <end position="718"/>
    </location>
</feature>
<evidence type="ECO:0000313" key="20">
    <source>
        <dbReference type="Proteomes" id="UP001213000"/>
    </source>
</evidence>
<dbReference type="GO" id="GO:0005694">
    <property type="term" value="C:chromosome"/>
    <property type="evidence" value="ECO:0007669"/>
    <property type="project" value="InterPro"/>
</dbReference>
<feature type="transmembrane region" description="Helical" evidence="17">
    <location>
        <begin position="660"/>
        <end position="685"/>
    </location>
</feature>
<feature type="transmembrane region" description="Helical" evidence="17">
    <location>
        <begin position="389"/>
        <end position="410"/>
    </location>
</feature>
<feature type="coiled-coil region" evidence="15">
    <location>
        <begin position="1757"/>
        <end position="1798"/>
    </location>
</feature>
<evidence type="ECO:0000256" key="4">
    <source>
        <dbReference type="ARBA" id="ARBA00022448"/>
    </source>
</evidence>
<evidence type="ECO:0000256" key="7">
    <source>
        <dbReference type="ARBA" id="ARBA00022840"/>
    </source>
</evidence>
<dbReference type="InterPro" id="IPR004813">
    <property type="entry name" value="OPT"/>
</dbReference>
<dbReference type="NCBIfam" id="TIGR00727">
    <property type="entry name" value="ISP4_OPT"/>
    <property type="match status" value="1"/>
</dbReference>
<comment type="caution">
    <text evidence="19">The sequence shown here is derived from an EMBL/GenBank/DDBJ whole genome shotgun (WGS) entry which is preliminary data.</text>
</comment>
<keyword evidence="7" id="KW-0067">ATP-binding</keyword>
<evidence type="ECO:0000256" key="10">
    <source>
        <dbReference type="ARBA" id="ARBA00022989"/>
    </source>
</evidence>
<keyword evidence="13 17" id="KW-0472">Membrane</keyword>
<dbReference type="InterPro" id="IPR036277">
    <property type="entry name" value="SMC_hinge_sf"/>
</dbReference>
<comment type="similarity">
    <text evidence="3">Belongs to the oligopeptide OPT transporter family.</text>
</comment>